<name>A0A382T556_9ZZZZ</name>
<dbReference type="InterPro" id="IPR047750">
    <property type="entry name" value="YdjY-like"/>
</dbReference>
<dbReference type="EMBL" id="UINC01133957">
    <property type="protein sequence ID" value="SVD17196.1"/>
    <property type="molecule type" value="Genomic_DNA"/>
</dbReference>
<feature type="non-terminal residue" evidence="1">
    <location>
        <position position="230"/>
    </location>
</feature>
<reference evidence="1" key="1">
    <citation type="submission" date="2018-05" db="EMBL/GenBank/DDBJ databases">
        <authorList>
            <person name="Lanie J.A."/>
            <person name="Ng W.-L."/>
            <person name="Kazmierczak K.M."/>
            <person name="Andrzejewski T.M."/>
            <person name="Davidsen T.M."/>
            <person name="Wayne K.J."/>
            <person name="Tettelin H."/>
            <person name="Glass J.I."/>
            <person name="Rusch D."/>
            <person name="Podicherti R."/>
            <person name="Tsui H.-C.T."/>
            <person name="Winkler M.E."/>
        </authorList>
    </citation>
    <scope>NUCLEOTIDE SEQUENCE</scope>
</reference>
<gene>
    <name evidence="1" type="ORF">METZ01_LOCUS370050</name>
</gene>
<accession>A0A382T556</accession>
<dbReference type="NCBIfam" id="NF040466">
    <property type="entry name" value="ydjY_domain"/>
    <property type="match status" value="1"/>
</dbReference>
<sequence>MKSRLIAIAFLLPLVFVGKASAGSVEEKKQSQASIIPEEKPSGREDASGLVIPEKFSNRVKKIGADLYRVGDVTIDSKLQVAVFPAKVNQIVGLIEYALVTDAGKIHESFLSTKIKPGDVHVAMLLLGVKPPGNVSVEIAWQEDGKWTRKSITNCIAQYPLEVASEQEDKETGKSFELKPSSWTWTGSRVRSSGILAADELGSILSLQPDPDALSLIAPMINTSRFGSHV</sequence>
<dbReference type="AlphaFoldDB" id="A0A382T556"/>
<protein>
    <submittedName>
        <fullName evidence="1">Uncharacterized protein</fullName>
    </submittedName>
</protein>
<proteinExistence type="predicted"/>
<organism evidence="1">
    <name type="scientific">marine metagenome</name>
    <dbReference type="NCBI Taxonomy" id="408172"/>
    <lineage>
        <taxon>unclassified sequences</taxon>
        <taxon>metagenomes</taxon>
        <taxon>ecological metagenomes</taxon>
    </lineage>
</organism>
<evidence type="ECO:0000313" key="1">
    <source>
        <dbReference type="EMBL" id="SVD17196.1"/>
    </source>
</evidence>